<comment type="subcellular location">
    <subcellularLocation>
        <location evidence="1">Cell membrane</location>
        <topology evidence="1">Multi-pass membrane protein</topology>
    </subcellularLocation>
</comment>
<evidence type="ECO:0000256" key="9">
    <source>
        <dbReference type="ARBA" id="ARBA00023224"/>
    </source>
</evidence>
<accession>A0A1B3B7B5</accession>
<evidence type="ECO:0000313" key="11">
    <source>
        <dbReference type="EMBL" id="AOE48100.1"/>
    </source>
</evidence>
<dbReference type="GO" id="GO:0005549">
    <property type="term" value="F:odorant binding"/>
    <property type="evidence" value="ECO:0007669"/>
    <property type="project" value="InterPro"/>
</dbReference>
<dbReference type="GO" id="GO:0004984">
    <property type="term" value="F:olfactory receptor activity"/>
    <property type="evidence" value="ECO:0007669"/>
    <property type="project" value="InterPro"/>
</dbReference>
<dbReference type="Pfam" id="PF02949">
    <property type="entry name" value="7tm_6"/>
    <property type="match status" value="1"/>
</dbReference>
<name>A0A1B3B7B5_SCAPY</name>
<feature type="non-terminal residue" evidence="11">
    <location>
        <position position="300"/>
    </location>
</feature>
<dbReference type="InterPro" id="IPR004117">
    <property type="entry name" value="7tm6_olfct_rcpt"/>
</dbReference>
<sequence>MAPGVFHFSRLDPLEDSFFRISKWILGLLQCWPLDRLNRITKIKLVLHLTILLTAALGEIRSSWLLRKSLLEAIDALSPGVTKLVTWIKLVCFLIYRKDLELILKSLLEHCKTDTKDSRKNYLIRKISYFNNMCCSVLYINAITTSVSFGFKPIVVWAYQYFVNEKRNTWVDLPYRAALPYEDMTEMNKPMYTFMYCFLAYSGLVTTFAVSGTDGTFLCFCMYISVAYQCLQEDFKSTFKVHAANDPKRSKILYNDLSALIRRQQKIIEIFNSFNRVYTFMIFIHFVSASILLALLSINL</sequence>
<evidence type="ECO:0000256" key="2">
    <source>
        <dbReference type="ARBA" id="ARBA00022475"/>
    </source>
</evidence>
<dbReference type="PANTHER" id="PTHR21137:SF26">
    <property type="entry name" value="ODORANT RECEPTOR 10A-RELATED"/>
    <property type="match status" value="1"/>
</dbReference>
<dbReference type="AlphaFoldDB" id="A0A1B3B7B5"/>
<dbReference type="GO" id="GO:0005886">
    <property type="term" value="C:plasma membrane"/>
    <property type="evidence" value="ECO:0007669"/>
    <property type="project" value="UniProtKB-SubCell"/>
</dbReference>
<organism evidence="11">
    <name type="scientific">Scaeva pyrastri</name>
    <name type="common">Hoverfly</name>
    <name type="synonym">Musca pyrastri</name>
    <dbReference type="NCBI Taxonomy" id="219539"/>
    <lineage>
        <taxon>Eukaryota</taxon>
        <taxon>Metazoa</taxon>
        <taxon>Ecdysozoa</taxon>
        <taxon>Arthropoda</taxon>
        <taxon>Hexapoda</taxon>
        <taxon>Insecta</taxon>
        <taxon>Pterygota</taxon>
        <taxon>Neoptera</taxon>
        <taxon>Endopterygota</taxon>
        <taxon>Diptera</taxon>
        <taxon>Brachycera</taxon>
        <taxon>Muscomorpha</taxon>
        <taxon>Syrphoidea</taxon>
        <taxon>Syrphidae</taxon>
        <taxon>Syrphinae</taxon>
        <taxon>Syrphini</taxon>
        <taxon>Scaeva</taxon>
    </lineage>
</organism>
<evidence type="ECO:0000256" key="10">
    <source>
        <dbReference type="SAM" id="Phobius"/>
    </source>
</evidence>
<feature type="transmembrane region" description="Helical" evidence="10">
    <location>
        <begin position="191"/>
        <end position="209"/>
    </location>
</feature>
<keyword evidence="9" id="KW-0807">Transducer</keyword>
<keyword evidence="8 11" id="KW-0675">Receptor</keyword>
<evidence type="ECO:0000256" key="8">
    <source>
        <dbReference type="ARBA" id="ARBA00023170"/>
    </source>
</evidence>
<dbReference type="GO" id="GO:0007165">
    <property type="term" value="P:signal transduction"/>
    <property type="evidence" value="ECO:0007669"/>
    <property type="project" value="UniProtKB-KW"/>
</dbReference>
<evidence type="ECO:0000256" key="3">
    <source>
        <dbReference type="ARBA" id="ARBA00022606"/>
    </source>
</evidence>
<keyword evidence="4 10" id="KW-0812">Transmembrane</keyword>
<protein>
    <submittedName>
        <fullName evidence="11">Putative odorant receptor OR34</fullName>
    </submittedName>
</protein>
<evidence type="ECO:0000256" key="7">
    <source>
        <dbReference type="ARBA" id="ARBA00023136"/>
    </source>
</evidence>
<reference evidence="11" key="2">
    <citation type="journal article" date="2016" name="PLoS ONE">
        <title>Molecular Characterization and Sex Distribution of Chemosensory Receptor Gene Family Based on Transcriptome Analysis of Scaeva pyrastri.</title>
        <authorList>
            <person name="Li X.M."/>
            <person name="Zhu X.Y."/>
            <person name="He P."/>
            <person name="Xu L."/>
            <person name="Sun L."/>
            <person name="Chen L."/>
            <person name="Wang Z.Q."/>
            <person name="Deng D.G."/>
            <person name="Zhang Y.N."/>
        </authorList>
    </citation>
    <scope>NUCLEOTIDE SEQUENCE</scope>
</reference>
<proteinExistence type="evidence at transcript level"/>
<keyword evidence="6 10" id="KW-1133">Transmembrane helix</keyword>
<keyword evidence="2" id="KW-1003">Cell membrane</keyword>
<keyword evidence="3" id="KW-0716">Sensory transduction</keyword>
<dbReference type="EMBL" id="KU291850">
    <property type="protein sequence ID" value="AOE48100.1"/>
    <property type="molecule type" value="mRNA"/>
</dbReference>
<evidence type="ECO:0000256" key="4">
    <source>
        <dbReference type="ARBA" id="ARBA00022692"/>
    </source>
</evidence>
<keyword evidence="5" id="KW-0552">Olfaction</keyword>
<evidence type="ECO:0000256" key="5">
    <source>
        <dbReference type="ARBA" id="ARBA00022725"/>
    </source>
</evidence>
<reference evidence="11" key="1">
    <citation type="submission" date="2015-12" db="EMBL/GenBank/DDBJ databases">
        <authorList>
            <person name="Shamseldin A."/>
            <person name="Moawad H."/>
            <person name="Abd El-Rahim W.M."/>
            <person name="Sadowsky M.J."/>
        </authorList>
    </citation>
    <scope>NUCLEOTIDE SEQUENCE</scope>
</reference>
<evidence type="ECO:0000256" key="6">
    <source>
        <dbReference type="ARBA" id="ARBA00022989"/>
    </source>
</evidence>
<keyword evidence="7 10" id="KW-0472">Membrane</keyword>
<feature type="transmembrane region" description="Helical" evidence="10">
    <location>
        <begin position="277"/>
        <end position="298"/>
    </location>
</feature>
<dbReference type="PANTHER" id="PTHR21137">
    <property type="entry name" value="ODORANT RECEPTOR"/>
    <property type="match status" value="1"/>
</dbReference>
<evidence type="ECO:0000256" key="1">
    <source>
        <dbReference type="ARBA" id="ARBA00004651"/>
    </source>
</evidence>